<dbReference type="EMBL" id="CP007139">
    <property type="protein sequence ID" value="AIE84900.1"/>
    <property type="molecule type" value="Genomic_DNA"/>
</dbReference>
<reference evidence="1 2" key="1">
    <citation type="journal article" date="2014" name="PLoS ONE">
        <title>The first complete genome sequence of the class fimbriimonadia in the phylum armatimonadetes.</title>
        <authorList>
            <person name="Hu Z.Y."/>
            <person name="Wang Y.Z."/>
            <person name="Im W.T."/>
            <person name="Wang S.Y."/>
            <person name="Zhao G.P."/>
            <person name="Zheng H.J."/>
            <person name="Quan Z.X."/>
        </authorList>
    </citation>
    <scope>NUCLEOTIDE SEQUENCE [LARGE SCALE GENOMIC DNA]</scope>
    <source>
        <strain evidence="1">Gsoil 348</strain>
    </source>
</reference>
<proteinExistence type="predicted"/>
<gene>
    <name evidence="1" type="ORF">OP10G_1532</name>
</gene>
<organism evidence="1 2">
    <name type="scientific">Fimbriimonas ginsengisoli Gsoil 348</name>
    <dbReference type="NCBI Taxonomy" id="661478"/>
    <lineage>
        <taxon>Bacteria</taxon>
        <taxon>Bacillati</taxon>
        <taxon>Armatimonadota</taxon>
        <taxon>Fimbriimonadia</taxon>
        <taxon>Fimbriimonadales</taxon>
        <taxon>Fimbriimonadaceae</taxon>
        <taxon>Fimbriimonas</taxon>
    </lineage>
</organism>
<accession>A0A068NQ66</accession>
<sequence>MWQWECNLAKSLCVDYNGEAYRLTLGGFSTERELAVRTNRPFGDSTQEV</sequence>
<name>A0A068NQ66_FIMGI</name>
<evidence type="ECO:0000313" key="1">
    <source>
        <dbReference type="EMBL" id="AIE84900.1"/>
    </source>
</evidence>
<dbReference type="KEGG" id="fgi:OP10G_1532"/>
<evidence type="ECO:0000313" key="2">
    <source>
        <dbReference type="Proteomes" id="UP000027982"/>
    </source>
</evidence>
<protein>
    <submittedName>
        <fullName evidence="1">Uncharacterized protein</fullName>
    </submittedName>
</protein>
<dbReference type="HOGENOM" id="CLU_3135916_0_0_0"/>
<dbReference type="AlphaFoldDB" id="A0A068NQ66"/>
<dbReference type="Proteomes" id="UP000027982">
    <property type="component" value="Chromosome"/>
</dbReference>
<dbReference type="STRING" id="661478.OP10G_1532"/>
<keyword evidence="2" id="KW-1185">Reference proteome</keyword>